<sequence>MKGFFERLSELLKSRIFIVFLGVIVLFSILVVRLFYLQILNGERYQQELKTSIMNPISIPASRGSIYDRYGRPLATNEVAFSVKIDDSINVDFSKSRNDVIDTIAKQIFARGFELENTLPISNSENPKFLFDGDNEAEKEWKESIGLKKSDLDMTASEVFEYLCDKYNVSDSYTRQQKMGIISLAMDSSDRNLMLINLINTLRNNGEEIVNDVPITTEEPYSFAFDGNEKREESWKKEVGMKNEKLDYDAKETMEYLVDYFGIAKGLPESIKRDMVSLRYSLYLIRYKKYQPVTASIEVSDKTIAVIEENQDTLPGVVIDTDSLRVYPDGEYFAHIVGYIRNMSAEEYDEYSQYKDADGSNSYSMNDIIGKTGIEKVEELNLNGQDGEMLVEVDSVGRRINTIETKQPVSGKDVFLTIDKKLQMTAYDSLERYLSDIQILRLTSGSSKDSRVSANELFITMVESNNISTKKILSSEDGSDGSVVRDVILSVNPELSYDDSEDVETAKSILVDCIENGAVSLKQLTLIMFEQGLITGDLDYIESVRSGSRSPLSVVLEKLRSLDLKPHETGLDPCTGSVVVSKVDSGETLALVTYPSYDNNRLVNNFDNEYYNSLLTNPATPLVNRPLKEKKAPGSTLKMVTALAGLETGLIEPNTVIYDQGSFTKAGWPYAKCWIYGGSGGSHGAVNVAHALEVSCNYFFYELMYRMGNAQENTTLDSIGTLNEYMAMFGLNTYTGIEIGETMPNMASAEYKERSVKSQNPDASSTQTRWTDGDSIRAGIGQSLNNFTTANMSKYIATLANGGTLYKMHIIDKINNPDGSVYEDIEEVIENVHQFEQENLNIVYEGMRLVTQGSRGTLRNTFRDFPITVAGKSGTAQQSKTRSDHTLFVGFAPFENPQISVAVMVPFGDSSLAPAQEVAKDVIAEYMGLNYEPANNYMDTILAE</sequence>
<evidence type="ECO:0000256" key="10">
    <source>
        <dbReference type="ARBA" id="ARBA00023316"/>
    </source>
</evidence>
<evidence type="ECO:0000256" key="8">
    <source>
        <dbReference type="ARBA" id="ARBA00022989"/>
    </source>
</evidence>
<dbReference type="EMBL" id="JADIMX010000074">
    <property type="protein sequence ID" value="MBO8434426.1"/>
    <property type="molecule type" value="Genomic_DNA"/>
</dbReference>
<dbReference type="PANTHER" id="PTHR30627">
    <property type="entry name" value="PEPTIDOGLYCAN D,D-TRANSPEPTIDASE"/>
    <property type="match status" value="1"/>
</dbReference>
<evidence type="ECO:0000256" key="9">
    <source>
        <dbReference type="ARBA" id="ARBA00023136"/>
    </source>
</evidence>
<evidence type="ECO:0000256" key="6">
    <source>
        <dbReference type="ARBA" id="ARBA00022960"/>
    </source>
</evidence>
<dbReference type="SUPFAM" id="SSF56601">
    <property type="entry name" value="beta-lactamase/transpeptidase-like"/>
    <property type="match status" value="1"/>
</dbReference>
<evidence type="ECO:0000256" key="7">
    <source>
        <dbReference type="ARBA" id="ARBA00022984"/>
    </source>
</evidence>
<dbReference type="GO" id="GO:0005886">
    <property type="term" value="C:plasma membrane"/>
    <property type="evidence" value="ECO:0007669"/>
    <property type="project" value="UniProtKB-SubCell"/>
</dbReference>
<accession>A0A9D9DVG9</accession>
<dbReference type="Gene3D" id="1.10.10.1230">
    <property type="entry name" value="Penicillin-binding protein, N-terminal non-catalytic domain, head sub-domain"/>
    <property type="match status" value="1"/>
</dbReference>
<comment type="similarity">
    <text evidence="3">Belongs to the transpeptidase family.</text>
</comment>
<comment type="subcellular location">
    <subcellularLocation>
        <location evidence="2">Cell membrane</location>
    </subcellularLocation>
    <subcellularLocation>
        <location evidence="1">Membrane</location>
        <topology evidence="1">Single-pass membrane protein</topology>
    </subcellularLocation>
</comment>
<evidence type="ECO:0000313" key="15">
    <source>
        <dbReference type="Proteomes" id="UP000823611"/>
    </source>
</evidence>
<feature type="domain" description="Penicillin-binding protein transpeptidase" evidence="12">
    <location>
        <begin position="576"/>
        <end position="923"/>
    </location>
</feature>
<dbReference type="Pfam" id="PF03717">
    <property type="entry name" value="PBP_dimer"/>
    <property type="match status" value="1"/>
</dbReference>
<dbReference type="GO" id="GO:0071555">
    <property type="term" value="P:cell wall organization"/>
    <property type="evidence" value="ECO:0007669"/>
    <property type="project" value="UniProtKB-KW"/>
</dbReference>
<reference evidence="14" key="1">
    <citation type="submission" date="2020-10" db="EMBL/GenBank/DDBJ databases">
        <authorList>
            <person name="Gilroy R."/>
        </authorList>
    </citation>
    <scope>NUCLEOTIDE SEQUENCE</scope>
    <source>
        <strain evidence="14">F6-4510</strain>
    </source>
</reference>
<keyword evidence="7" id="KW-0573">Peptidoglycan synthesis</keyword>
<keyword evidence="4" id="KW-1003">Cell membrane</keyword>
<dbReference type="AlphaFoldDB" id="A0A9D9DVG9"/>
<evidence type="ECO:0000313" key="14">
    <source>
        <dbReference type="EMBL" id="MBO8434426.1"/>
    </source>
</evidence>
<evidence type="ECO:0008006" key="16">
    <source>
        <dbReference type="Google" id="ProtNLM"/>
    </source>
</evidence>
<keyword evidence="9 11" id="KW-0472">Membrane</keyword>
<feature type="domain" description="Penicillin-binding protein dimerisation" evidence="13">
    <location>
        <begin position="59"/>
        <end position="403"/>
    </location>
</feature>
<dbReference type="GO" id="GO:0009252">
    <property type="term" value="P:peptidoglycan biosynthetic process"/>
    <property type="evidence" value="ECO:0007669"/>
    <property type="project" value="UniProtKB-KW"/>
</dbReference>
<name>A0A9D9DVG9_9FIRM</name>
<dbReference type="GO" id="GO:0008360">
    <property type="term" value="P:regulation of cell shape"/>
    <property type="evidence" value="ECO:0007669"/>
    <property type="project" value="UniProtKB-KW"/>
</dbReference>
<dbReference type="InterPro" id="IPR001460">
    <property type="entry name" value="PCN-bd_Tpept"/>
</dbReference>
<proteinExistence type="inferred from homology"/>
<evidence type="ECO:0000256" key="11">
    <source>
        <dbReference type="SAM" id="Phobius"/>
    </source>
</evidence>
<dbReference type="SUPFAM" id="SSF56519">
    <property type="entry name" value="Penicillin binding protein dimerisation domain"/>
    <property type="match status" value="1"/>
</dbReference>
<dbReference type="Proteomes" id="UP000823611">
    <property type="component" value="Unassembled WGS sequence"/>
</dbReference>
<evidence type="ECO:0000259" key="12">
    <source>
        <dbReference type="Pfam" id="PF00905"/>
    </source>
</evidence>
<feature type="transmembrane region" description="Helical" evidence="11">
    <location>
        <begin position="16"/>
        <end position="36"/>
    </location>
</feature>
<dbReference type="Pfam" id="PF00905">
    <property type="entry name" value="Transpeptidase"/>
    <property type="match status" value="1"/>
</dbReference>
<keyword evidence="8 11" id="KW-1133">Transmembrane helix</keyword>
<evidence type="ECO:0000259" key="13">
    <source>
        <dbReference type="Pfam" id="PF03717"/>
    </source>
</evidence>
<evidence type="ECO:0000256" key="4">
    <source>
        <dbReference type="ARBA" id="ARBA00022475"/>
    </source>
</evidence>
<organism evidence="14 15">
    <name type="scientific">Candidatus Fimicola merdigallinarum</name>
    <dbReference type="NCBI Taxonomy" id="2840819"/>
    <lineage>
        <taxon>Bacteria</taxon>
        <taxon>Bacillati</taxon>
        <taxon>Bacillota</taxon>
        <taxon>Clostridia</taxon>
        <taxon>Lachnospirales</taxon>
        <taxon>Lachnospiraceae</taxon>
        <taxon>Lachnospiraceae incertae sedis</taxon>
        <taxon>Candidatus Fimicola</taxon>
    </lineage>
</organism>
<dbReference type="GO" id="GO:0008658">
    <property type="term" value="F:penicillin binding"/>
    <property type="evidence" value="ECO:0007669"/>
    <property type="project" value="InterPro"/>
</dbReference>
<dbReference type="InterPro" id="IPR012338">
    <property type="entry name" value="Beta-lactam/transpept-like"/>
</dbReference>
<evidence type="ECO:0000256" key="3">
    <source>
        <dbReference type="ARBA" id="ARBA00007171"/>
    </source>
</evidence>
<dbReference type="InterPro" id="IPR050515">
    <property type="entry name" value="Beta-lactam/transpept"/>
</dbReference>
<keyword evidence="6" id="KW-0133">Cell shape</keyword>
<dbReference type="Gene3D" id="3.40.710.10">
    <property type="entry name" value="DD-peptidase/beta-lactamase superfamily"/>
    <property type="match status" value="1"/>
</dbReference>
<keyword evidence="10" id="KW-0961">Cell wall biogenesis/degradation</keyword>
<evidence type="ECO:0000256" key="2">
    <source>
        <dbReference type="ARBA" id="ARBA00004236"/>
    </source>
</evidence>
<comment type="caution">
    <text evidence="14">The sequence shown here is derived from an EMBL/GenBank/DDBJ whole genome shotgun (WGS) entry which is preliminary data.</text>
</comment>
<gene>
    <name evidence="14" type="ORF">IAC55_03780</name>
</gene>
<reference evidence="14" key="2">
    <citation type="journal article" date="2021" name="PeerJ">
        <title>Extensive microbial diversity within the chicken gut microbiome revealed by metagenomics and culture.</title>
        <authorList>
            <person name="Gilroy R."/>
            <person name="Ravi A."/>
            <person name="Getino M."/>
            <person name="Pursley I."/>
            <person name="Horton D.L."/>
            <person name="Alikhan N.F."/>
            <person name="Baker D."/>
            <person name="Gharbi K."/>
            <person name="Hall N."/>
            <person name="Watson M."/>
            <person name="Adriaenssens E.M."/>
            <person name="Foster-Nyarko E."/>
            <person name="Jarju S."/>
            <person name="Secka A."/>
            <person name="Antonio M."/>
            <person name="Oren A."/>
            <person name="Chaudhuri R.R."/>
            <person name="La Ragione R."/>
            <person name="Hildebrand F."/>
            <person name="Pallen M.J."/>
        </authorList>
    </citation>
    <scope>NUCLEOTIDE SEQUENCE</scope>
    <source>
        <strain evidence="14">F6-4510</strain>
    </source>
</reference>
<dbReference type="Gene3D" id="3.90.1310.10">
    <property type="entry name" value="Penicillin-binding protein 2a (Domain 2)"/>
    <property type="match status" value="2"/>
</dbReference>
<dbReference type="PANTHER" id="PTHR30627:SF2">
    <property type="entry name" value="PEPTIDOGLYCAN D,D-TRANSPEPTIDASE MRDA"/>
    <property type="match status" value="1"/>
</dbReference>
<dbReference type="InterPro" id="IPR036138">
    <property type="entry name" value="PBP_dimer_sf"/>
</dbReference>
<protein>
    <recommendedName>
        <fullName evidence="16">Penicillin-binding protein 2</fullName>
    </recommendedName>
</protein>
<evidence type="ECO:0000256" key="5">
    <source>
        <dbReference type="ARBA" id="ARBA00022692"/>
    </source>
</evidence>
<keyword evidence="5 11" id="KW-0812">Transmembrane</keyword>
<evidence type="ECO:0000256" key="1">
    <source>
        <dbReference type="ARBA" id="ARBA00004167"/>
    </source>
</evidence>
<dbReference type="InterPro" id="IPR005311">
    <property type="entry name" value="PBP_dimer"/>
</dbReference>
<dbReference type="GO" id="GO:0071972">
    <property type="term" value="F:peptidoglycan L,D-transpeptidase activity"/>
    <property type="evidence" value="ECO:0007669"/>
    <property type="project" value="TreeGrafter"/>
</dbReference>